<dbReference type="AlphaFoldDB" id="A0A5E4AK19"/>
<dbReference type="Proteomes" id="UP000662637">
    <property type="component" value="Unassembled WGS sequence"/>
</dbReference>
<evidence type="ECO:0000313" key="3">
    <source>
        <dbReference type="EMBL" id="VTJ57783.1"/>
    </source>
</evidence>
<evidence type="ECO:0000256" key="1">
    <source>
        <dbReference type="SAM" id="SignalP"/>
    </source>
</evidence>
<name>A0A5E4AK19_MARMO</name>
<evidence type="ECO:0000313" key="2">
    <source>
        <dbReference type="EMBL" id="KAF7471397.1"/>
    </source>
</evidence>
<sequence>MGWDTQGTHPNRLQILLLTYPLAVSMLWCAASCAEWTGAPPGEPLLCFTVRPRQPPPIPDKGLDSKAGSVPSLLVSAGSSWLHALPPPLFGNLCLPGIAA</sequence>
<accession>A0A5E4AK19</accession>
<proteinExistence type="predicted"/>
<gene>
    <name evidence="2" type="ORF">GHT09_017502</name>
    <name evidence="3" type="ORF">MONAX_5E011605</name>
</gene>
<keyword evidence="1" id="KW-0732">Signal</keyword>
<dbReference type="EMBL" id="WJEC01006818">
    <property type="protein sequence ID" value="KAF7471397.1"/>
    <property type="molecule type" value="Genomic_DNA"/>
</dbReference>
<reference evidence="3" key="1">
    <citation type="submission" date="2019-04" db="EMBL/GenBank/DDBJ databases">
        <authorList>
            <person name="Alioto T."/>
            <person name="Alioto T."/>
        </authorList>
    </citation>
    <scope>NUCLEOTIDE SEQUENCE [LARGE SCALE GENOMIC DNA]</scope>
</reference>
<organism evidence="3">
    <name type="scientific">Marmota monax</name>
    <name type="common">Woodchuck</name>
    <dbReference type="NCBI Taxonomy" id="9995"/>
    <lineage>
        <taxon>Eukaryota</taxon>
        <taxon>Metazoa</taxon>
        <taxon>Chordata</taxon>
        <taxon>Craniata</taxon>
        <taxon>Vertebrata</taxon>
        <taxon>Euteleostomi</taxon>
        <taxon>Mammalia</taxon>
        <taxon>Eutheria</taxon>
        <taxon>Euarchontoglires</taxon>
        <taxon>Glires</taxon>
        <taxon>Rodentia</taxon>
        <taxon>Sciuromorpha</taxon>
        <taxon>Sciuridae</taxon>
        <taxon>Xerinae</taxon>
        <taxon>Marmotini</taxon>
        <taxon>Marmota</taxon>
    </lineage>
</organism>
<feature type="signal peptide" evidence="1">
    <location>
        <begin position="1"/>
        <end position="33"/>
    </location>
</feature>
<dbReference type="EMBL" id="CABDUW010000087">
    <property type="protein sequence ID" value="VTJ57783.1"/>
    <property type="molecule type" value="Genomic_DNA"/>
</dbReference>
<evidence type="ECO:0008006" key="4">
    <source>
        <dbReference type="Google" id="ProtNLM"/>
    </source>
</evidence>
<protein>
    <recommendedName>
        <fullName evidence="4">Secreted protein</fullName>
    </recommendedName>
</protein>
<reference evidence="2" key="2">
    <citation type="submission" date="2020-08" db="EMBL/GenBank/DDBJ databases">
        <authorList>
            <person name="Shumante A."/>
            <person name="Zimin A.V."/>
            <person name="Puiu D."/>
            <person name="Salzberg S.L."/>
        </authorList>
    </citation>
    <scope>NUCLEOTIDE SEQUENCE</scope>
    <source>
        <strain evidence="2">WC2-LM</strain>
        <tissue evidence="2">Liver</tissue>
    </source>
</reference>
<feature type="chain" id="PRO_5036367655" description="Secreted protein" evidence="1">
    <location>
        <begin position="34"/>
        <end position="100"/>
    </location>
</feature>